<dbReference type="SMART" id="SM00822">
    <property type="entry name" value="PKS_KR"/>
    <property type="match status" value="1"/>
</dbReference>
<accession>A0A6B0YX80</accession>
<dbReference type="PROSITE" id="PS00061">
    <property type="entry name" value="ADH_SHORT"/>
    <property type="match status" value="1"/>
</dbReference>
<dbReference type="NCBIfam" id="NF005559">
    <property type="entry name" value="PRK07231.1"/>
    <property type="match status" value="1"/>
</dbReference>
<dbReference type="PANTHER" id="PTHR42760">
    <property type="entry name" value="SHORT-CHAIN DEHYDROGENASES/REDUCTASES FAMILY MEMBER"/>
    <property type="match status" value="1"/>
</dbReference>
<dbReference type="InterPro" id="IPR036291">
    <property type="entry name" value="NAD(P)-bd_dom_sf"/>
</dbReference>
<dbReference type="AlphaFoldDB" id="A0A6B0YX80"/>
<dbReference type="PRINTS" id="PR00081">
    <property type="entry name" value="GDHRDH"/>
</dbReference>
<protein>
    <submittedName>
        <fullName evidence="4">3-oxoacyl-ACP reductase FabG</fullName>
    </submittedName>
</protein>
<organism evidence="4">
    <name type="scientific">Caldilineaceae bacterium SB0664_bin_27</name>
    <dbReference type="NCBI Taxonomy" id="2605260"/>
    <lineage>
        <taxon>Bacteria</taxon>
        <taxon>Bacillati</taxon>
        <taxon>Chloroflexota</taxon>
        <taxon>Caldilineae</taxon>
        <taxon>Caldilineales</taxon>
        <taxon>Caldilineaceae</taxon>
    </lineage>
</organism>
<reference evidence="4" key="1">
    <citation type="submission" date="2019-09" db="EMBL/GenBank/DDBJ databases">
        <title>Characterisation of the sponge microbiome using genome-centric metagenomics.</title>
        <authorList>
            <person name="Engelberts J.P."/>
            <person name="Robbins S.J."/>
            <person name="De Goeij J.M."/>
            <person name="Aranda M."/>
            <person name="Bell S.C."/>
            <person name="Webster N.S."/>
        </authorList>
    </citation>
    <scope>NUCLEOTIDE SEQUENCE</scope>
    <source>
        <strain evidence="4">SB0664_bin_27</strain>
    </source>
</reference>
<feature type="domain" description="Ketoreductase" evidence="3">
    <location>
        <begin position="7"/>
        <end position="200"/>
    </location>
</feature>
<dbReference type="GO" id="GO:0030497">
    <property type="term" value="P:fatty acid elongation"/>
    <property type="evidence" value="ECO:0007669"/>
    <property type="project" value="TreeGrafter"/>
</dbReference>
<dbReference type="InterPro" id="IPR020904">
    <property type="entry name" value="Sc_DH/Rdtase_CS"/>
</dbReference>
<dbReference type="Pfam" id="PF13561">
    <property type="entry name" value="adh_short_C2"/>
    <property type="match status" value="1"/>
</dbReference>
<dbReference type="Gene3D" id="3.40.50.720">
    <property type="entry name" value="NAD(P)-binding Rossmann-like Domain"/>
    <property type="match status" value="1"/>
</dbReference>
<name>A0A6B0YX80_9CHLR</name>
<dbReference type="FunFam" id="3.40.50.720:FF:000084">
    <property type="entry name" value="Short-chain dehydrogenase reductase"/>
    <property type="match status" value="1"/>
</dbReference>
<comment type="similarity">
    <text evidence="1">Belongs to the short-chain dehydrogenases/reductases (SDR) family.</text>
</comment>
<dbReference type="SUPFAM" id="SSF51735">
    <property type="entry name" value="NAD(P)-binding Rossmann-fold domains"/>
    <property type="match status" value="1"/>
</dbReference>
<keyword evidence="2" id="KW-0560">Oxidoreductase</keyword>
<evidence type="ECO:0000256" key="2">
    <source>
        <dbReference type="ARBA" id="ARBA00023002"/>
    </source>
</evidence>
<evidence type="ECO:0000256" key="1">
    <source>
        <dbReference type="ARBA" id="ARBA00006484"/>
    </source>
</evidence>
<dbReference type="GO" id="GO:0016616">
    <property type="term" value="F:oxidoreductase activity, acting on the CH-OH group of donors, NAD or NADP as acceptor"/>
    <property type="evidence" value="ECO:0007669"/>
    <property type="project" value="UniProtKB-ARBA"/>
</dbReference>
<evidence type="ECO:0000313" key="4">
    <source>
        <dbReference type="EMBL" id="MXY94008.1"/>
    </source>
</evidence>
<dbReference type="PANTHER" id="PTHR42760:SF40">
    <property type="entry name" value="3-OXOACYL-[ACYL-CARRIER-PROTEIN] REDUCTASE, CHLOROPLASTIC"/>
    <property type="match status" value="1"/>
</dbReference>
<sequence>MFNLKGKVAFITGAGGEQGIGRSIALRLAEDGADVVVTDIVMKPYADADWGGLPALKAEIEALGRRSLALTCDITDGDAVEAAMQQTIETFGRIDILVNNAGARGGGDLVPVVDLPQHEWDRVMSVNLNGTFICSQAAARQMMALGGGGRIISVSSVAGLRGIARFAAYCSSKFAIIGLTQSLALELAAHGITVNAICPSLTPTERIGYMTNLFDNSALQGKEATDALLSGVAGSTPVGRLAQTEDLAHTVSFLASDGAAFLTGLSIPVDGGWLMR</sequence>
<dbReference type="CDD" id="cd05233">
    <property type="entry name" value="SDR_c"/>
    <property type="match status" value="1"/>
</dbReference>
<proteinExistence type="inferred from homology"/>
<gene>
    <name evidence="4" type="ORF">F4Y42_11245</name>
</gene>
<dbReference type="PRINTS" id="PR00080">
    <property type="entry name" value="SDRFAMILY"/>
</dbReference>
<dbReference type="InterPro" id="IPR057326">
    <property type="entry name" value="KR_dom"/>
</dbReference>
<dbReference type="EMBL" id="VXRG01000094">
    <property type="protein sequence ID" value="MXY94008.1"/>
    <property type="molecule type" value="Genomic_DNA"/>
</dbReference>
<evidence type="ECO:0000259" key="3">
    <source>
        <dbReference type="SMART" id="SM00822"/>
    </source>
</evidence>
<dbReference type="InterPro" id="IPR002347">
    <property type="entry name" value="SDR_fam"/>
</dbReference>
<comment type="caution">
    <text evidence="4">The sequence shown here is derived from an EMBL/GenBank/DDBJ whole genome shotgun (WGS) entry which is preliminary data.</text>
</comment>